<dbReference type="Gene3D" id="1.10.510.10">
    <property type="entry name" value="Transferase(Phosphotransferase) domain 1"/>
    <property type="match status" value="2"/>
</dbReference>
<protein>
    <recommendedName>
        <fullName evidence="1">Protein kinase domain-containing protein</fullName>
    </recommendedName>
</protein>
<dbReference type="Pfam" id="PF00069">
    <property type="entry name" value="Pkinase"/>
    <property type="match status" value="1"/>
</dbReference>
<gene>
    <name evidence="2" type="ORF">Glove_386g33</name>
</gene>
<comment type="caution">
    <text evidence="2">The sequence shown here is derived from an EMBL/GenBank/DDBJ whole genome shotgun (WGS) entry which is preliminary data.</text>
</comment>
<dbReference type="InterPro" id="IPR050167">
    <property type="entry name" value="Ser_Thr_protein_kinase"/>
</dbReference>
<proteinExistence type="predicted"/>
<evidence type="ECO:0000313" key="3">
    <source>
        <dbReference type="Proteomes" id="UP000266861"/>
    </source>
</evidence>
<reference evidence="2 3" key="1">
    <citation type="submission" date="2018-08" db="EMBL/GenBank/DDBJ databases">
        <title>Genome and evolution of the arbuscular mycorrhizal fungus Diversispora epigaea (formerly Glomus versiforme) and its bacterial endosymbionts.</title>
        <authorList>
            <person name="Sun X."/>
            <person name="Fei Z."/>
            <person name="Harrison M."/>
        </authorList>
    </citation>
    <scope>NUCLEOTIDE SEQUENCE [LARGE SCALE GENOMIC DNA]</scope>
    <source>
        <strain evidence="2 3">IT104</strain>
    </source>
</reference>
<keyword evidence="3" id="KW-1185">Reference proteome</keyword>
<name>A0A397H759_9GLOM</name>
<dbReference type="OrthoDB" id="2367722at2759"/>
<dbReference type="EMBL" id="PQFF01000346">
    <property type="protein sequence ID" value="RHZ57514.1"/>
    <property type="molecule type" value="Genomic_DNA"/>
</dbReference>
<sequence length="163" mass="19175">MVKGIKKIHDQKIIHRDLHSGNILINENKNSNIPIISDLGFSQPATIKPNVSRESQIYGIILYMAPELFKNQPYSYASDIYNILDGKRPEITEDTPEYWANLMKRCWHPDPFQRPKIEEIRIYFNNNELNKAEDKRLEMIKSKKPFVKNPGFEHPILDIIVYH</sequence>
<feature type="domain" description="Protein kinase" evidence="1">
    <location>
        <begin position="1"/>
        <end position="157"/>
    </location>
</feature>
<dbReference type="InterPro" id="IPR011009">
    <property type="entry name" value="Kinase-like_dom_sf"/>
</dbReference>
<dbReference type="PROSITE" id="PS50011">
    <property type="entry name" value="PROTEIN_KINASE_DOM"/>
    <property type="match status" value="1"/>
</dbReference>
<dbReference type="GO" id="GO:0007165">
    <property type="term" value="P:signal transduction"/>
    <property type="evidence" value="ECO:0007669"/>
    <property type="project" value="TreeGrafter"/>
</dbReference>
<dbReference type="Proteomes" id="UP000266861">
    <property type="component" value="Unassembled WGS sequence"/>
</dbReference>
<dbReference type="GO" id="GO:0005737">
    <property type="term" value="C:cytoplasm"/>
    <property type="evidence" value="ECO:0007669"/>
    <property type="project" value="TreeGrafter"/>
</dbReference>
<dbReference type="GO" id="GO:0005524">
    <property type="term" value="F:ATP binding"/>
    <property type="evidence" value="ECO:0007669"/>
    <property type="project" value="InterPro"/>
</dbReference>
<dbReference type="STRING" id="1348612.A0A397H759"/>
<evidence type="ECO:0000259" key="1">
    <source>
        <dbReference type="PROSITE" id="PS50011"/>
    </source>
</evidence>
<evidence type="ECO:0000313" key="2">
    <source>
        <dbReference type="EMBL" id="RHZ57514.1"/>
    </source>
</evidence>
<dbReference type="SUPFAM" id="SSF56112">
    <property type="entry name" value="Protein kinase-like (PK-like)"/>
    <property type="match status" value="1"/>
</dbReference>
<dbReference type="GO" id="GO:0004672">
    <property type="term" value="F:protein kinase activity"/>
    <property type="evidence" value="ECO:0007669"/>
    <property type="project" value="InterPro"/>
</dbReference>
<accession>A0A397H759</accession>
<dbReference type="InterPro" id="IPR000719">
    <property type="entry name" value="Prot_kinase_dom"/>
</dbReference>
<organism evidence="2 3">
    <name type="scientific">Diversispora epigaea</name>
    <dbReference type="NCBI Taxonomy" id="1348612"/>
    <lineage>
        <taxon>Eukaryota</taxon>
        <taxon>Fungi</taxon>
        <taxon>Fungi incertae sedis</taxon>
        <taxon>Mucoromycota</taxon>
        <taxon>Glomeromycotina</taxon>
        <taxon>Glomeromycetes</taxon>
        <taxon>Diversisporales</taxon>
        <taxon>Diversisporaceae</taxon>
        <taxon>Diversispora</taxon>
    </lineage>
</organism>
<dbReference type="AlphaFoldDB" id="A0A397H759"/>
<dbReference type="PANTHER" id="PTHR23257">
    <property type="entry name" value="SERINE-THREONINE PROTEIN KINASE"/>
    <property type="match status" value="1"/>
</dbReference>